<keyword evidence="2" id="KW-1185">Reference proteome</keyword>
<name>A0ABP6GPV7_9ACTN</name>
<protein>
    <submittedName>
        <fullName evidence="1">Uncharacterized protein</fullName>
    </submittedName>
</protein>
<reference evidence="2" key="1">
    <citation type="journal article" date="2019" name="Int. J. Syst. Evol. Microbiol.">
        <title>The Global Catalogue of Microorganisms (GCM) 10K type strain sequencing project: providing services to taxonomists for standard genome sequencing and annotation.</title>
        <authorList>
            <consortium name="The Broad Institute Genomics Platform"/>
            <consortium name="The Broad Institute Genome Sequencing Center for Infectious Disease"/>
            <person name="Wu L."/>
            <person name="Ma J."/>
        </authorList>
    </citation>
    <scope>NUCLEOTIDE SEQUENCE [LARGE SCALE GENOMIC DNA]</scope>
    <source>
        <strain evidence="2">JCM 8201</strain>
    </source>
</reference>
<organism evidence="1 2">
    <name type="scientific">Actinocorallia aurantiaca</name>
    <dbReference type="NCBI Taxonomy" id="46204"/>
    <lineage>
        <taxon>Bacteria</taxon>
        <taxon>Bacillati</taxon>
        <taxon>Actinomycetota</taxon>
        <taxon>Actinomycetes</taxon>
        <taxon>Streptosporangiales</taxon>
        <taxon>Thermomonosporaceae</taxon>
        <taxon>Actinocorallia</taxon>
    </lineage>
</organism>
<dbReference type="RefSeq" id="WP_344451631.1">
    <property type="nucleotide sequence ID" value="NZ_BAAATZ010000013.1"/>
</dbReference>
<dbReference type="Proteomes" id="UP001501842">
    <property type="component" value="Unassembled WGS sequence"/>
</dbReference>
<sequence>MSSEPSPGTKIAAALRRSPVYADPSLESVLSKGRLATLLARIEAAPVPVFVVLVPLIKGGTWEESDELLTVVHDRLDRDGLYISLSSYGNQLDARRWGGTREEIQDSEYAVRLPFFLPEFKDAILVDRLIKAVELVTAGGGYAAYEKATAHLHSRSRTDAVKESLGGDGSPALPITLGAATAAVAGLAVWRWRRSARVRREQRPLLLPREVLTAAGTADRAELRGRVEHEVVAFGELLEGVDLDSDASRVHDLMTLALDAYQAAAKTLDSAGGVPDLVGALVLVDRGRDALDSARSLAGGRRETPPSPLCFFNPLHGDAAAGTVTWRELGSRDSLRVRACGACAKAVRDHRVPESLPDEVDGKAVPYYAAPTLWARTGYGQFGDDLVHRVLRGDLRS</sequence>
<evidence type="ECO:0000313" key="2">
    <source>
        <dbReference type="Proteomes" id="UP001501842"/>
    </source>
</evidence>
<gene>
    <name evidence="1" type="ORF">GCM10010439_36280</name>
</gene>
<evidence type="ECO:0000313" key="1">
    <source>
        <dbReference type="EMBL" id="GAA2728325.1"/>
    </source>
</evidence>
<accession>A0ABP6GPV7</accession>
<proteinExistence type="predicted"/>
<dbReference type="EMBL" id="BAAATZ010000013">
    <property type="protein sequence ID" value="GAA2728325.1"/>
    <property type="molecule type" value="Genomic_DNA"/>
</dbReference>
<comment type="caution">
    <text evidence="1">The sequence shown here is derived from an EMBL/GenBank/DDBJ whole genome shotgun (WGS) entry which is preliminary data.</text>
</comment>